<protein>
    <submittedName>
        <fullName evidence="2">DUF2183 domain-containing protein</fullName>
    </submittedName>
</protein>
<dbReference type="Pfam" id="PF09949">
    <property type="entry name" value="APP1_cat"/>
    <property type="match status" value="1"/>
</dbReference>
<comment type="caution">
    <text evidence="2">The sequence shown here is derived from an EMBL/GenBank/DDBJ whole genome shotgun (WGS) entry which is preliminary data.</text>
</comment>
<dbReference type="GO" id="GO:0008195">
    <property type="term" value="F:phosphatidate phosphatase activity"/>
    <property type="evidence" value="ECO:0007669"/>
    <property type="project" value="InterPro"/>
</dbReference>
<name>A0A9X2XRP5_9BACT</name>
<accession>A0A9X2XRP5</accession>
<proteinExistence type="predicted"/>
<feature type="domain" description="Phosphatidate phosphatase APP1 catalytic" evidence="1">
    <location>
        <begin position="148"/>
        <end position="304"/>
    </location>
</feature>
<sequence length="355" mass="40972">MQISNQKYSNKKSWSTLVLNWFGLTNEPVIKVYHGYGHPEQMVIYGHVLRLGPLPRKKYKRGMLHNTVALLRMFFVKPLGGATVHMEWEGIEHTVHTDTDGFFRFCWVDQPPLLHGWHEMHVKLRDKHGNEKAKGSGAIYIPYETQYGFISDIDDTFLISHSANLRKRLYVLFTHNARSRKPFEGVVKHYQLLAKGNTEGNAPNPFFYVSSSEWNLYDYILEFTTINGIPRGVFLLNVLKPFRQLFKTGQNNHHTKFMRIVRILEAYPSQQFILLGDSSQMDPFIYASIVEHFPNRIHAVYIRDVHPKNREKVVQVLDKIEASGVPCCFFEHSEEAIEHSKAIGLIGEAEMAVGS</sequence>
<dbReference type="EMBL" id="JAOTIF010000001">
    <property type="protein sequence ID" value="MCU7547474.1"/>
    <property type="molecule type" value="Genomic_DNA"/>
</dbReference>
<dbReference type="InterPro" id="IPR019236">
    <property type="entry name" value="APP1_cat"/>
</dbReference>
<reference evidence="2" key="1">
    <citation type="submission" date="2022-09" db="EMBL/GenBank/DDBJ databases">
        <authorList>
            <person name="Yuan C."/>
            <person name="Ke Z."/>
        </authorList>
    </citation>
    <scope>NUCLEOTIDE SEQUENCE</scope>
    <source>
        <strain evidence="2">LB-8</strain>
    </source>
</reference>
<dbReference type="InterPro" id="IPR052935">
    <property type="entry name" value="Mg2+_PAP"/>
</dbReference>
<evidence type="ECO:0000313" key="3">
    <source>
        <dbReference type="Proteomes" id="UP001155483"/>
    </source>
</evidence>
<evidence type="ECO:0000313" key="2">
    <source>
        <dbReference type="EMBL" id="MCU7547474.1"/>
    </source>
</evidence>
<dbReference type="AlphaFoldDB" id="A0A9X2XRP5"/>
<gene>
    <name evidence="2" type="ORF">OCK74_00030</name>
</gene>
<keyword evidence="3" id="KW-1185">Reference proteome</keyword>
<dbReference type="Proteomes" id="UP001155483">
    <property type="component" value="Unassembled WGS sequence"/>
</dbReference>
<organism evidence="2 3">
    <name type="scientific">Paraflavisolibacter caeni</name>
    <dbReference type="NCBI Taxonomy" id="2982496"/>
    <lineage>
        <taxon>Bacteria</taxon>
        <taxon>Pseudomonadati</taxon>
        <taxon>Bacteroidota</taxon>
        <taxon>Chitinophagia</taxon>
        <taxon>Chitinophagales</taxon>
        <taxon>Chitinophagaceae</taxon>
        <taxon>Paraflavisolibacter</taxon>
    </lineage>
</organism>
<evidence type="ECO:0000259" key="1">
    <source>
        <dbReference type="Pfam" id="PF09949"/>
    </source>
</evidence>
<dbReference type="RefSeq" id="WP_279294922.1">
    <property type="nucleotide sequence ID" value="NZ_JAOTIF010000001.1"/>
</dbReference>
<reference evidence="2" key="2">
    <citation type="submission" date="2023-04" db="EMBL/GenBank/DDBJ databases">
        <title>Paracnuella aquatica gen. nov., sp. nov., a member of the family Chitinophagaceae isolated from a hot spring.</title>
        <authorList>
            <person name="Wang C."/>
        </authorList>
    </citation>
    <scope>NUCLEOTIDE SEQUENCE</scope>
    <source>
        <strain evidence="2">LB-8</strain>
    </source>
</reference>
<dbReference type="PANTHER" id="PTHR28208">
    <property type="entry name" value="PHOSPHATIDATE PHOSPHATASE APP1"/>
    <property type="match status" value="1"/>
</dbReference>
<dbReference type="PANTHER" id="PTHR28208:SF3">
    <property type="entry name" value="PHOSPHATIDATE PHOSPHATASE APP1"/>
    <property type="match status" value="1"/>
</dbReference>